<evidence type="ECO:0000313" key="12">
    <source>
        <dbReference type="Proteomes" id="UP000045842"/>
    </source>
</evidence>
<evidence type="ECO:0000313" key="8">
    <source>
        <dbReference type="EMBL" id="COV82723.1"/>
    </source>
</evidence>
<reference evidence="10 11" key="1">
    <citation type="submission" date="2015-03" db="EMBL/GenBank/DDBJ databases">
        <authorList>
            <consortium name="Pathogen Informatics"/>
        </authorList>
    </citation>
    <scope>NUCLEOTIDE SEQUENCE [LARGE SCALE GENOMIC DNA]</scope>
    <source>
        <strain evidence="5 16">Bir 172</strain>
        <strain evidence="4 18">Bir 185</strain>
        <strain evidence="3 17">Bir 187</strain>
        <strain evidence="2 13">C09601061</strain>
        <strain evidence="6 11">D00501624</strain>
        <strain evidence="8 12">G09801536</strain>
        <strain evidence="1 14">G09901357</strain>
        <strain evidence="10">N09902308</strain>
        <strain evidence="7 15">P00601463</strain>
    </source>
</reference>
<dbReference type="Proteomes" id="UP000048289">
    <property type="component" value="Unassembled WGS sequence"/>
</dbReference>
<evidence type="ECO:0000313" key="13">
    <source>
        <dbReference type="Proteomes" id="UP000046680"/>
    </source>
</evidence>
<evidence type="ECO:0000313" key="18">
    <source>
        <dbReference type="Proteomes" id="UP000050164"/>
    </source>
</evidence>
<evidence type="ECO:0000313" key="9">
    <source>
        <dbReference type="EMBL" id="CPA59158.1"/>
    </source>
</evidence>
<evidence type="ECO:0000313" key="10">
    <source>
        <dbReference type="Proteomes" id="UP000039021"/>
    </source>
</evidence>
<dbReference type="EMBL" id="CQQC01000163">
    <property type="protein sequence ID" value="CNU48156.1"/>
    <property type="molecule type" value="Genomic_DNA"/>
</dbReference>
<evidence type="ECO:0000313" key="3">
    <source>
        <dbReference type="EMBL" id="CKR40845.1"/>
    </source>
</evidence>
<evidence type="ECO:0000313" key="11">
    <source>
        <dbReference type="Proteomes" id="UP000039217"/>
    </source>
</evidence>
<dbReference type="EMBL" id="CFOE01000319">
    <property type="protein sequence ID" value="CFE40214.1"/>
    <property type="molecule type" value="Genomic_DNA"/>
</dbReference>
<evidence type="ECO:0000313" key="6">
    <source>
        <dbReference type="EMBL" id="CNU48156.1"/>
    </source>
</evidence>
<dbReference type="Proteomes" id="UP000045842">
    <property type="component" value="Unassembled WGS sequence"/>
</dbReference>
<accession>A0A0E8BDS5</accession>
<evidence type="ECO:0000313" key="15">
    <source>
        <dbReference type="Proteomes" id="UP000048600"/>
    </source>
</evidence>
<dbReference type="RefSeq" id="WP_003419630.1">
    <property type="nucleotide sequence ID" value="NZ_AP017901.1"/>
</dbReference>
<evidence type="ECO:0000313" key="2">
    <source>
        <dbReference type="EMBL" id="CFS13565.1"/>
    </source>
</evidence>
<dbReference type="EMBL" id="CHKL01000048">
    <property type="protein sequence ID" value="COV81377.1"/>
    <property type="molecule type" value="Genomic_DNA"/>
</dbReference>
<evidence type="ECO:0000313" key="5">
    <source>
        <dbReference type="EMBL" id="CKT10317.1"/>
    </source>
</evidence>
<dbReference type="Proteomes" id="UP000048600">
    <property type="component" value="Unassembled WGS sequence"/>
</dbReference>
<reference evidence="9" key="2">
    <citation type="submission" date="2015-03" db="EMBL/GenBank/DDBJ databases">
        <authorList>
            <consortium name="Pathogen Informatics"/>
            <person name="Murphy D."/>
        </authorList>
    </citation>
    <scope>NUCLEOTIDE SEQUENCE</scope>
    <source>
        <strain evidence="9">N09902308</strain>
    </source>
</reference>
<dbReference type="Proteomes" id="UP000039217">
    <property type="component" value="Unassembled WGS sequence"/>
</dbReference>
<proteinExistence type="predicted"/>
<evidence type="ECO:0000313" key="16">
    <source>
        <dbReference type="Proteomes" id="UP000048948"/>
    </source>
</evidence>
<dbReference type="EMBL" id="CNFU01000194">
    <property type="protein sequence ID" value="CKR40845.1"/>
    <property type="molecule type" value="Genomic_DNA"/>
</dbReference>
<evidence type="ECO:0000313" key="4">
    <source>
        <dbReference type="EMBL" id="CKR45154.1"/>
    </source>
</evidence>
<dbReference type="Proteomes" id="UP000039021">
    <property type="component" value="Unassembled WGS sequence"/>
</dbReference>
<evidence type="ECO:0000313" key="7">
    <source>
        <dbReference type="EMBL" id="COV81377.1"/>
    </source>
</evidence>
<protein>
    <submittedName>
        <fullName evidence="9">Phage integrase</fullName>
    </submittedName>
</protein>
<evidence type="ECO:0000313" key="17">
    <source>
        <dbReference type="Proteomes" id="UP000049023"/>
    </source>
</evidence>
<dbReference type="Proteomes" id="UP000049023">
    <property type="component" value="Unassembled WGS sequence"/>
</dbReference>
<organism evidence="9 10">
    <name type="scientific">Mycobacterium tuberculosis</name>
    <dbReference type="NCBI Taxonomy" id="1773"/>
    <lineage>
        <taxon>Bacteria</taxon>
        <taxon>Bacillati</taxon>
        <taxon>Actinomycetota</taxon>
        <taxon>Actinomycetes</taxon>
        <taxon>Mycobacteriales</taxon>
        <taxon>Mycobacteriaceae</taxon>
        <taxon>Mycobacterium</taxon>
        <taxon>Mycobacterium tuberculosis complex</taxon>
    </lineage>
</organism>
<dbReference type="Proteomes" id="UP000048948">
    <property type="component" value="Unassembled WGS sequence"/>
</dbReference>
<name>A0A0E8BDS5_MYCTX</name>
<dbReference type="EMBL" id="CNFT01000263">
    <property type="protein sequence ID" value="CKR45154.1"/>
    <property type="molecule type" value="Genomic_DNA"/>
</dbReference>
<sequence length="44" mass="4744">MTGRKAGGAPYTVTIPEFGAAALREQRALVIPFDPVFPARRGTR</sequence>
<dbReference type="Proteomes" id="UP000050164">
    <property type="component" value="Unassembled WGS sequence"/>
</dbReference>
<dbReference type="EMBL" id="CSBK01003103">
    <property type="protein sequence ID" value="CPA59158.1"/>
    <property type="molecule type" value="Genomic_DNA"/>
</dbReference>
<dbReference type="Proteomes" id="UP000046680">
    <property type="component" value="Unassembled WGS sequence"/>
</dbReference>
<gene>
    <name evidence="2" type="ORF">ERS007657_04197</name>
    <name evidence="6" type="ORF">ERS007661_00738</name>
    <name evidence="8" type="ORF">ERS007679_02532</name>
    <name evidence="1" type="ORF">ERS007681_02425</name>
    <name evidence="9" type="ORF">ERS007739_04703</name>
    <name evidence="7" type="ORF">ERS007741_00714</name>
    <name evidence="5" type="ORF">ERS027646_02981</name>
    <name evidence="4" type="ORF">ERS027659_01442</name>
    <name evidence="3" type="ORF">ERS027661_01237</name>
</gene>
<dbReference type="EMBL" id="CNGE01000628">
    <property type="protein sequence ID" value="CKT10317.1"/>
    <property type="molecule type" value="Genomic_DNA"/>
</dbReference>
<dbReference type="AlphaFoldDB" id="A0A0E8BDS5"/>
<dbReference type="EMBL" id="CGCX01002570">
    <property type="protein sequence ID" value="CFS13565.1"/>
    <property type="molecule type" value="Genomic_DNA"/>
</dbReference>
<evidence type="ECO:0000313" key="1">
    <source>
        <dbReference type="EMBL" id="CFE40214.1"/>
    </source>
</evidence>
<evidence type="ECO:0000313" key="14">
    <source>
        <dbReference type="Proteomes" id="UP000048289"/>
    </source>
</evidence>
<dbReference type="EMBL" id="CSAD01000358">
    <property type="protein sequence ID" value="COV82723.1"/>
    <property type="molecule type" value="Genomic_DNA"/>
</dbReference>